<dbReference type="GO" id="GO:0004190">
    <property type="term" value="F:aspartic-type endopeptidase activity"/>
    <property type="evidence" value="ECO:0007669"/>
    <property type="project" value="InterPro"/>
</dbReference>
<dbReference type="PANTHER" id="PTHR22955:SF69">
    <property type="entry name" value="REVERSE TRANSCRIPTASE_RETROTRANSPOSON-DERIVED PROTEIN RNASE H-LIKE DOMAIN-CONTAINING PROTEIN"/>
    <property type="match status" value="1"/>
</dbReference>
<dbReference type="OrthoDB" id="6083927at2759"/>
<keyword evidence="2" id="KW-1185">Reference proteome</keyword>
<reference evidence="1 2" key="1">
    <citation type="journal article" date="2017" name="PLoS Biol.">
        <title>The sea cucumber genome provides insights into morphological evolution and visceral regeneration.</title>
        <authorList>
            <person name="Zhang X."/>
            <person name="Sun L."/>
            <person name="Yuan J."/>
            <person name="Sun Y."/>
            <person name="Gao Y."/>
            <person name="Zhang L."/>
            <person name="Li S."/>
            <person name="Dai H."/>
            <person name="Hamel J.F."/>
            <person name="Liu C."/>
            <person name="Yu Y."/>
            <person name="Liu S."/>
            <person name="Lin W."/>
            <person name="Guo K."/>
            <person name="Jin S."/>
            <person name="Xu P."/>
            <person name="Storey K.B."/>
            <person name="Huan P."/>
            <person name="Zhang T."/>
            <person name="Zhou Y."/>
            <person name="Zhang J."/>
            <person name="Lin C."/>
            <person name="Li X."/>
            <person name="Xing L."/>
            <person name="Huo D."/>
            <person name="Sun M."/>
            <person name="Wang L."/>
            <person name="Mercier A."/>
            <person name="Li F."/>
            <person name="Yang H."/>
            <person name="Xiang J."/>
        </authorList>
    </citation>
    <scope>NUCLEOTIDE SEQUENCE [LARGE SCALE GENOMIC DNA]</scope>
    <source>
        <strain evidence="1">Shaxun</strain>
        <tissue evidence="1">Muscle</tissue>
    </source>
</reference>
<evidence type="ECO:0000313" key="2">
    <source>
        <dbReference type="Proteomes" id="UP000230750"/>
    </source>
</evidence>
<dbReference type="Pfam" id="PF03564">
    <property type="entry name" value="DUF1759"/>
    <property type="match status" value="1"/>
</dbReference>
<evidence type="ECO:0008006" key="3">
    <source>
        <dbReference type="Google" id="ProtNLM"/>
    </source>
</evidence>
<dbReference type="Proteomes" id="UP000230750">
    <property type="component" value="Unassembled WGS sequence"/>
</dbReference>
<dbReference type="InterPro" id="IPR001969">
    <property type="entry name" value="Aspartic_peptidase_AS"/>
</dbReference>
<comment type="caution">
    <text evidence="1">The sequence shown here is derived from an EMBL/GenBank/DDBJ whole genome shotgun (WGS) entry which is preliminary data.</text>
</comment>
<dbReference type="PROSITE" id="PS00141">
    <property type="entry name" value="ASP_PROTEASE"/>
    <property type="match status" value="1"/>
</dbReference>
<sequence>MVDPMYDARDAVSILRGSLSGKPLELLKGIGTDYHACWEYLDMYYGDPRVVSDAVTQDLIKFRGMQHGEDGRFCELAHLVRRCYNILKQVGKEADMNNNHMLAIIEKKLTLDDRKVYARSLQKNGQEASLEGLLSFFNEEMKARMRATASIRSSSICQQNKVNLTQRQTGNLSTSQPHQRWKKCWVCESDDHWPDQCARFKELAVTERYQIVKEKHACFSCLKRAGKEQICERADERHDARKETVSRSTTCYFIRLLWQHRGFASNNEVALPIISTRMGTSVNYTTGNVLLDSGANVTLIRVKVAEQLGLEGKPISVDLDILGGDVQAYQTKVYRLKMYSANQREYTISAVGVPEISNVPRVSTVILRNMESVLGQTLCRGYGAVDVLLG</sequence>
<evidence type="ECO:0000313" key="1">
    <source>
        <dbReference type="EMBL" id="PIK60030.1"/>
    </source>
</evidence>
<dbReference type="Gene3D" id="2.40.70.10">
    <property type="entry name" value="Acid Proteases"/>
    <property type="match status" value="1"/>
</dbReference>
<gene>
    <name evidence="1" type="ORF">BSL78_03028</name>
</gene>
<dbReference type="InterPro" id="IPR021109">
    <property type="entry name" value="Peptidase_aspartic_dom_sf"/>
</dbReference>
<dbReference type="AlphaFoldDB" id="A0A2G8LIM0"/>
<accession>A0A2G8LIM0</accession>
<dbReference type="InterPro" id="IPR005312">
    <property type="entry name" value="DUF1759"/>
</dbReference>
<dbReference type="Pfam" id="PF13975">
    <property type="entry name" value="gag-asp_proteas"/>
    <property type="match status" value="1"/>
</dbReference>
<dbReference type="EMBL" id="MRZV01000067">
    <property type="protein sequence ID" value="PIK60030.1"/>
    <property type="molecule type" value="Genomic_DNA"/>
</dbReference>
<organism evidence="1 2">
    <name type="scientific">Stichopus japonicus</name>
    <name type="common">Sea cucumber</name>
    <dbReference type="NCBI Taxonomy" id="307972"/>
    <lineage>
        <taxon>Eukaryota</taxon>
        <taxon>Metazoa</taxon>
        <taxon>Echinodermata</taxon>
        <taxon>Eleutherozoa</taxon>
        <taxon>Echinozoa</taxon>
        <taxon>Holothuroidea</taxon>
        <taxon>Aspidochirotacea</taxon>
        <taxon>Aspidochirotida</taxon>
        <taxon>Stichopodidae</taxon>
        <taxon>Apostichopus</taxon>
    </lineage>
</organism>
<dbReference type="GO" id="GO:0006508">
    <property type="term" value="P:proteolysis"/>
    <property type="evidence" value="ECO:0007669"/>
    <property type="project" value="InterPro"/>
</dbReference>
<name>A0A2G8LIM0_STIJA</name>
<proteinExistence type="predicted"/>
<dbReference type="PANTHER" id="PTHR22955">
    <property type="entry name" value="RETROTRANSPOSON"/>
    <property type="match status" value="1"/>
</dbReference>
<protein>
    <recommendedName>
        <fullName evidence="3">Peptidase A2 domain-containing protein</fullName>
    </recommendedName>
</protein>